<accession>A0AAU7B3A5</accession>
<evidence type="ECO:0008006" key="2">
    <source>
        <dbReference type="Google" id="ProtNLM"/>
    </source>
</evidence>
<protein>
    <recommendedName>
        <fullName evidence="2">AttH domain-containing protein</fullName>
    </recommendedName>
</protein>
<reference evidence="1" key="1">
    <citation type="submission" date="2022-12" db="EMBL/GenBank/DDBJ databases">
        <title>Paraconexibacter alkalitolerans sp. nov. and Baekduia alba sp. nov., isolated from soil and emended description of the genera Paraconexibacter (Chun et al., 2020) and Baekduia (An et al., 2020).</title>
        <authorList>
            <person name="Vieira S."/>
            <person name="Huber K.J."/>
            <person name="Geppert A."/>
            <person name="Wolf J."/>
            <person name="Neumann-Schaal M."/>
            <person name="Muesken M."/>
            <person name="Overmann J."/>
        </authorList>
    </citation>
    <scope>NUCLEOTIDE SEQUENCE</scope>
    <source>
        <strain evidence="1">AEG42_29</strain>
    </source>
</reference>
<sequence length="341" mass="38102">MTVTTLPIPAAWIPRPQDERLHTPTGDPSFPWKDTWYTSMRDEASDQTINMHMTVSENRTPPTRVGISVASGGKVLTEVQRDEGENTDDRCGNSLGHLEWIDLREDSAHTLRWVGNLSQVAFDLTITGKHHASLWDTMFPGYYATGKFGHQYSHYEQLITGEGWVQWKGAEKVPFKGIGWRDRGWGRRKTESTFNTGIDLVGGVLPDDSVFSVIALRSNEVPEGEPMPLAGWRSDTGCLVPAVSGLYYKDSMAWPARLELKFLDGYEFAATTVRRAASVAAAWHDAEPELSGLAHNLRDYYAVMEDGAGKEFTCFSNHGNIHKVDVFRDGEFKYIEPGEAS</sequence>
<proteinExistence type="predicted"/>
<evidence type="ECO:0000313" key="1">
    <source>
        <dbReference type="EMBL" id="XAY08488.1"/>
    </source>
</evidence>
<name>A0AAU7B3A5_9ACTN</name>
<dbReference type="EMBL" id="CP114014">
    <property type="protein sequence ID" value="XAY08488.1"/>
    <property type="molecule type" value="Genomic_DNA"/>
</dbReference>
<organism evidence="1">
    <name type="scientific">Paraconexibacter sp. AEG42_29</name>
    <dbReference type="NCBI Taxonomy" id="2997339"/>
    <lineage>
        <taxon>Bacteria</taxon>
        <taxon>Bacillati</taxon>
        <taxon>Actinomycetota</taxon>
        <taxon>Thermoleophilia</taxon>
        <taxon>Solirubrobacterales</taxon>
        <taxon>Paraconexibacteraceae</taxon>
        <taxon>Paraconexibacter</taxon>
    </lineage>
</organism>
<dbReference type="SUPFAM" id="SSF159245">
    <property type="entry name" value="AttH-like"/>
    <property type="match status" value="1"/>
</dbReference>
<dbReference type="RefSeq" id="WP_354699668.1">
    <property type="nucleotide sequence ID" value="NZ_CP114014.1"/>
</dbReference>
<gene>
    <name evidence="1" type="ORF">DSM112329_05389</name>
</gene>
<dbReference type="AlphaFoldDB" id="A0AAU7B3A5"/>
<dbReference type="KEGG" id="parq:DSM112329_05389"/>